<feature type="domain" description="B box-type" evidence="3">
    <location>
        <begin position="7"/>
        <end position="51"/>
    </location>
</feature>
<dbReference type="GO" id="GO:0006513">
    <property type="term" value="P:protein monoubiquitination"/>
    <property type="evidence" value="ECO:0007669"/>
    <property type="project" value="TreeGrafter"/>
</dbReference>
<evidence type="ECO:0000259" key="3">
    <source>
        <dbReference type="PROSITE" id="PS50119"/>
    </source>
</evidence>
<dbReference type="Gene3D" id="2.120.10.30">
    <property type="entry name" value="TolB, C-terminal domain"/>
    <property type="match status" value="1"/>
</dbReference>
<dbReference type="CDD" id="cd19756">
    <property type="entry name" value="Bbox2"/>
    <property type="match status" value="1"/>
</dbReference>
<dbReference type="Gene3D" id="3.30.160.60">
    <property type="entry name" value="Classic Zinc Finger"/>
    <property type="match status" value="1"/>
</dbReference>
<dbReference type="Proteomes" id="UP000694844">
    <property type="component" value="Chromosome 9"/>
</dbReference>
<keyword evidence="1" id="KW-0863">Zinc-finger</keyword>
<accession>A0A8B8BW00</accession>
<dbReference type="PROSITE" id="PS50119">
    <property type="entry name" value="ZF_BBOX"/>
    <property type="match status" value="2"/>
</dbReference>
<proteinExistence type="predicted"/>
<dbReference type="GO" id="GO:0061630">
    <property type="term" value="F:ubiquitin protein ligase activity"/>
    <property type="evidence" value="ECO:0007669"/>
    <property type="project" value="TreeGrafter"/>
</dbReference>
<keyword evidence="1" id="KW-0862">Zinc</keyword>
<keyword evidence="1" id="KW-0479">Metal-binding</keyword>
<name>A0A8B8BW00_CRAVI</name>
<evidence type="ECO:0000256" key="1">
    <source>
        <dbReference type="PROSITE-ProRule" id="PRU00024"/>
    </source>
</evidence>
<dbReference type="RefSeq" id="XP_022307067.1">
    <property type="nucleotide sequence ID" value="XM_022451359.1"/>
</dbReference>
<dbReference type="Pfam" id="PF00643">
    <property type="entry name" value="zf-B_box"/>
    <property type="match status" value="1"/>
</dbReference>
<dbReference type="InterPro" id="IPR000315">
    <property type="entry name" value="Znf_B-box"/>
</dbReference>
<dbReference type="RefSeq" id="XP_022307069.1">
    <property type="nucleotide sequence ID" value="XM_022451361.1"/>
</dbReference>
<dbReference type="PANTHER" id="PTHR25462:SF229">
    <property type="entry name" value="TRANSCRIPTION INTERMEDIARY FACTOR 1-BETA"/>
    <property type="match status" value="1"/>
</dbReference>
<dbReference type="AlphaFoldDB" id="A0A8B8BW00"/>
<keyword evidence="2" id="KW-0175">Coiled coil</keyword>
<dbReference type="KEGG" id="cvn:111113257"/>
<dbReference type="GO" id="GO:0008270">
    <property type="term" value="F:zinc ion binding"/>
    <property type="evidence" value="ECO:0007669"/>
    <property type="project" value="UniProtKB-KW"/>
</dbReference>
<feature type="domain" description="B box-type" evidence="3">
    <location>
        <begin position="63"/>
        <end position="99"/>
    </location>
</feature>
<organism evidence="4 5">
    <name type="scientific">Crassostrea virginica</name>
    <name type="common">Eastern oyster</name>
    <dbReference type="NCBI Taxonomy" id="6565"/>
    <lineage>
        <taxon>Eukaryota</taxon>
        <taxon>Metazoa</taxon>
        <taxon>Spiralia</taxon>
        <taxon>Lophotrochozoa</taxon>
        <taxon>Mollusca</taxon>
        <taxon>Bivalvia</taxon>
        <taxon>Autobranchia</taxon>
        <taxon>Pteriomorphia</taxon>
        <taxon>Ostreida</taxon>
        <taxon>Ostreoidea</taxon>
        <taxon>Ostreidae</taxon>
        <taxon>Crassostrea</taxon>
    </lineage>
</organism>
<protein>
    <submittedName>
        <fullName evidence="5 6">Uncharacterized protein LOC111113257</fullName>
    </submittedName>
</protein>
<dbReference type="GeneID" id="111113257"/>
<dbReference type="SMART" id="SM00336">
    <property type="entry name" value="BBOX"/>
    <property type="match status" value="2"/>
</dbReference>
<dbReference type="InterPro" id="IPR047153">
    <property type="entry name" value="TRIM45/56/19-like"/>
</dbReference>
<evidence type="ECO:0000313" key="5">
    <source>
        <dbReference type="RefSeq" id="XP_022307066.1"/>
    </source>
</evidence>
<gene>
    <name evidence="5 6 7" type="primary">LOC111113257</name>
</gene>
<reference evidence="5 6" key="1">
    <citation type="submission" date="2025-04" db="UniProtKB">
        <authorList>
            <consortium name="RefSeq"/>
        </authorList>
    </citation>
    <scope>IDENTIFICATION</scope>
    <source>
        <tissue evidence="5 6">Whole sample</tissue>
    </source>
</reference>
<dbReference type="OrthoDB" id="6105938at2759"/>
<evidence type="ECO:0000313" key="4">
    <source>
        <dbReference type="Proteomes" id="UP000694844"/>
    </source>
</evidence>
<feature type="coiled-coil region" evidence="2">
    <location>
        <begin position="160"/>
        <end position="191"/>
    </location>
</feature>
<evidence type="ECO:0000313" key="6">
    <source>
        <dbReference type="RefSeq" id="XP_022307067.1"/>
    </source>
</evidence>
<dbReference type="PANTHER" id="PTHR25462">
    <property type="entry name" value="BONUS, ISOFORM C-RELATED"/>
    <property type="match status" value="1"/>
</dbReference>
<keyword evidence="4" id="KW-1185">Reference proteome</keyword>
<sequence>MATSQGQDVIRCQLCDNPVEHHCNLCHVDLCTICISSHVADKTKRHEVVDFINKKEGPILPECKSHDKTLCEMYCNDCNKPTCVQCVTTTHKKHDITDIKSIIENFKRRITADVEEMENTILPNYKKDLNVSNSSNEFDKIINAIQDQEDNICKVVREIGSRLKDEVAKQKREFEQKNKEVQLTVAKEREELDSVMKMNKSILKSNDAKRILTYRSNNEQFRGGPKQMQVSYPLFLSGKVNRNQLQVMFGSLQKSSNLETDGKHMQKLMTNPVVVSTIQTPYGKDTELWRILSDEAGKIWISGNDKKVYQIDQSGSIQKTVSVSDNVRALSLSVGKELIFSACWRDTKVYSYDGNVVRTVVDLGQWYPRGLCHSVNGDLLVSMCSVNKTPSRVVRYSGTTKIMVIQNDRQGKPLFSVGVGYVLLLTENGNGDICVADHAAKAVVVVNASGELRFKYQGNTSPKTNYKSFQPYQIATDVNQQILINDESIDIVHVIDRDGNFLRFIEYPCNGGLSIDPEHNLIAGNLKSGEIRIIRYLQ</sequence>
<dbReference type="InterPro" id="IPR011042">
    <property type="entry name" value="6-blade_b-propeller_TolB-like"/>
</dbReference>
<evidence type="ECO:0000256" key="2">
    <source>
        <dbReference type="SAM" id="Coils"/>
    </source>
</evidence>
<dbReference type="SUPFAM" id="SSF101898">
    <property type="entry name" value="NHL repeat"/>
    <property type="match status" value="1"/>
</dbReference>
<dbReference type="RefSeq" id="XP_022307066.1">
    <property type="nucleotide sequence ID" value="XM_022451358.1"/>
</dbReference>
<dbReference type="SUPFAM" id="SSF57845">
    <property type="entry name" value="B-box zinc-binding domain"/>
    <property type="match status" value="1"/>
</dbReference>
<evidence type="ECO:0000313" key="7">
    <source>
        <dbReference type="RefSeq" id="XP_022307069.1"/>
    </source>
</evidence>